<evidence type="ECO:0000313" key="5">
    <source>
        <dbReference type="Proteomes" id="UP001595851"/>
    </source>
</evidence>
<dbReference type="Gene3D" id="3.60.20.10">
    <property type="entry name" value="Glutamine Phosphoribosylpyrophosphate, subunit 1, domain 1"/>
    <property type="match status" value="1"/>
</dbReference>
<keyword evidence="5" id="KW-1185">Reference proteome</keyword>
<dbReference type="InterPro" id="IPR023343">
    <property type="entry name" value="Penicillin_amidase_dom1"/>
</dbReference>
<dbReference type="EMBL" id="JBHSBI010000008">
    <property type="protein sequence ID" value="MFC4009093.1"/>
    <property type="molecule type" value="Genomic_DNA"/>
</dbReference>
<dbReference type="RefSeq" id="WP_379529155.1">
    <property type="nucleotide sequence ID" value="NZ_JBHSBI010000008.1"/>
</dbReference>
<dbReference type="PANTHER" id="PTHR34218:SF4">
    <property type="entry name" value="ACYL-HOMOSERINE LACTONE ACYLASE QUIP"/>
    <property type="match status" value="1"/>
</dbReference>
<dbReference type="PIRSF" id="PIRSF001227">
    <property type="entry name" value="Pen_acylase"/>
    <property type="match status" value="1"/>
</dbReference>
<dbReference type="Proteomes" id="UP001595851">
    <property type="component" value="Unassembled WGS sequence"/>
</dbReference>
<dbReference type="InterPro" id="IPR043147">
    <property type="entry name" value="Penicillin_amidase_A-knob"/>
</dbReference>
<dbReference type="InterPro" id="IPR002692">
    <property type="entry name" value="S45"/>
</dbReference>
<dbReference type="CDD" id="cd03747">
    <property type="entry name" value="Ntn_PGA_like"/>
    <property type="match status" value="1"/>
</dbReference>
<evidence type="ECO:0000256" key="2">
    <source>
        <dbReference type="ARBA" id="ARBA00022801"/>
    </source>
</evidence>
<organism evidence="4 5">
    <name type="scientific">Nonomuraea purpurea</name>
    <dbReference type="NCBI Taxonomy" id="1849276"/>
    <lineage>
        <taxon>Bacteria</taxon>
        <taxon>Bacillati</taxon>
        <taxon>Actinomycetota</taxon>
        <taxon>Actinomycetes</taxon>
        <taxon>Streptosporangiales</taxon>
        <taxon>Streptosporangiaceae</taxon>
        <taxon>Nonomuraea</taxon>
    </lineage>
</organism>
<dbReference type="Pfam" id="PF01804">
    <property type="entry name" value="Penicil_amidase"/>
    <property type="match status" value="1"/>
</dbReference>
<dbReference type="InterPro" id="IPR014395">
    <property type="entry name" value="Pen/GL7ACA/AHL_acylase"/>
</dbReference>
<dbReference type="PANTHER" id="PTHR34218">
    <property type="entry name" value="PEPTIDASE S45 PENICILLIN AMIDASE"/>
    <property type="match status" value="1"/>
</dbReference>
<keyword evidence="2" id="KW-0378">Hydrolase</keyword>
<protein>
    <submittedName>
        <fullName evidence="4">Penicillin acylase family protein</fullName>
    </submittedName>
</protein>
<evidence type="ECO:0000313" key="4">
    <source>
        <dbReference type="EMBL" id="MFC4009093.1"/>
    </source>
</evidence>
<dbReference type="InterPro" id="IPR029055">
    <property type="entry name" value="Ntn_hydrolases_N"/>
</dbReference>
<dbReference type="InterPro" id="IPR043146">
    <property type="entry name" value="Penicillin_amidase_N_B-knob"/>
</dbReference>
<reference evidence="5" key="1">
    <citation type="journal article" date="2019" name="Int. J. Syst. Evol. Microbiol.">
        <title>The Global Catalogue of Microorganisms (GCM) 10K type strain sequencing project: providing services to taxonomists for standard genome sequencing and annotation.</title>
        <authorList>
            <consortium name="The Broad Institute Genomics Platform"/>
            <consortium name="The Broad Institute Genome Sequencing Center for Infectious Disease"/>
            <person name="Wu L."/>
            <person name="Ma J."/>
        </authorList>
    </citation>
    <scope>NUCLEOTIDE SEQUENCE [LARGE SCALE GENOMIC DNA]</scope>
    <source>
        <strain evidence="5">TBRC 1276</strain>
    </source>
</reference>
<proteinExistence type="inferred from homology"/>
<keyword evidence="3" id="KW-0865">Zymogen</keyword>
<comment type="caution">
    <text evidence="4">The sequence shown here is derived from an EMBL/GenBank/DDBJ whole genome shotgun (WGS) entry which is preliminary data.</text>
</comment>
<dbReference type="Gene3D" id="1.10.1400.10">
    <property type="match status" value="1"/>
</dbReference>
<evidence type="ECO:0000256" key="1">
    <source>
        <dbReference type="ARBA" id="ARBA00006586"/>
    </source>
</evidence>
<comment type="similarity">
    <text evidence="1">Belongs to the peptidase S45 family.</text>
</comment>
<accession>A0ABV8G566</accession>
<dbReference type="SUPFAM" id="SSF56235">
    <property type="entry name" value="N-terminal nucleophile aminohydrolases (Ntn hydrolases)"/>
    <property type="match status" value="1"/>
</dbReference>
<dbReference type="Gene3D" id="1.10.439.10">
    <property type="entry name" value="Penicillin Amidohydrolase, domain 1"/>
    <property type="match status" value="1"/>
</dbReference>
<gene>
    <name evidence="4" type="ORF">ACFOY2_17810</name>
</gene>
<name>A0ABV8G566_9ACTN</name>
<sequence length="765" mass="83958">MKASHGVLATGMLLATLQTPPPQAGDKLVVPGLRAPVEQVIDRWGVPHLYARDTDDLFLAQGFNAARDRLFQIDLWRRRGLGQLSEVLGPSYVEQDRATRLFLYRGDMRKEWDAYGPDARRAATKFTEGINAYIDALDPARLPQEFRTLGYRPSRWKPEDVVRIRSNGLAVNLYAEVARSIVVCEAGIEAAKALVKHQPEWTTKVPDGLDPCSVPPNVLNTYQLARTRVSFQNGRVRTVPPQTPAAEGSNAWAVAPHRTSTGRPILAADPHRSVAAPSLRYVTHLSAPGLDVIGAGEPALPGISMGHNGKAAFGLTVFSVDQEDLYVYRLDPDDRGRYRYGDGWEPFTTVKESVPVAGQAPREVELTFTRHGPVIKIDAARNLAFALRTTWTEPGNSPYFGSLRYMKARNFSQFADVMRTWGGPPENQVYADTSGTVGWVPGGMAPLRSGYDGLLPVPGDGRYEWRGFLDGSRLPRVRDPRQGFVASANEFNLPPTPRVGFEWEAPYRKQRIDEVLSADPRHSLDDAMRLQGDQVSIPARRVLAVLKNLTSDDPDTRRALELLRGYDGTVSAGSAGAALFEPWFTGHLTPGFLAKVLPPELAANVPRSDVMLLMEAVEAPELWFGPDGTKVRDELLLDTLKAAYAEVRAKLGADPGAWRWGGLHHVLFTHPLGANVGPFPRGGSPYTVDASQYSPPAYRSTTAATFKMVLDVGNWDASRFTNTPGQSGDPASPHYDDLLDGYAPLLYSRAAVERNAESRTTLVPA</sequence>
<evidence type="ECO:0000256" key="3">
    <source>
        <dbReference type="ARBA" id="ARBA00023145"/>
    </source>
</evidence>
<dbReference type="Gene3D" id="2.30.120.10">
    <property type="match status" value="1"/>
</dbReference>